<dbReference type="EMBL" id="LNJE01000005">
    <property type="protein sequence ID" value="KYC58059.1"/>
    <property type="molecule type" value="Genomic_DNA"/>
</dbReference>
<name>A0A150JLC8_9EURY</name>
<dbReference type="Proteomes" id="UP000092420">
    <property type="component" value="Unassembled WGS sequence"/>
</dbReference>
<accession>A0A150JH79</accession>
<organism evidence="2">
    <name type="scientific">Candidatus Methanofastidiosum methylothiophilum</name>
    <dbReference type="NCBI Taxonomy" id="1705564"/>
    <lineage>
        <taxon>Archaea</taxon>
        <taxon>Methanobacteriati</taxon>
        <taxon>Methanobacteriota</taxon>
        <taxon>Stenosarchaea group</taxon>
        <taxon>Candidatus Methanofastidiosia</taxon>
        <taxon>Candidatus Methanofastidiosales</taxon>
        <taxon>Candidatus Methanofastidiosaceae</taxon>
        <taxon>Candidatus Methanofastidiosum</taxon>
    </lineage>
</organism>
<gene>
    <name evidence="1" type="ORF">AN188_00689</name>
    <name evidence="2" type="ORF">APG09_00559</name>
</gene>
<comment type="caution">
    <text evidence="2">The sequence shown here is derived from an EMBL/GenBank/DDBJ whole genome shotgun (WGS) entry which is preliminary data.</text>
</comment>
<evidence type="ECO:0000313" key="3">
    <source>
        <dbReference type="Proteomes" id="UP000092420"/>
    </source>
</evidence>
<protein>
    <submittedName>
        <fullName evidence="2">Uncharacterized protein</fullName>
    </submittedName>
</protein>
<sequence>MQMVLTTNSRMIRGYAIIVKGDEPIEVRHDELKSTRKVEKDIIW</sequence>
<dbReference type="AlphaFoldDB" id="A0A150JLC8"/>
<evidence type="ECO:0000313" key="2">
    <source>
        <dbReference type="EMBL" id="KYC58059.1"/>
    </source>
</evidence>
<proteinExistence type="predicted"/>
<reference evidence="2 3" key="1">
    <citation type="journal article" date="2016" name="ISME J.">
        <title>Chasing the elusive Euryarchaeota class WSA2: genomes reveal a uniquely fastidious methyl-reducing methanogen.</title>
        <authorList>
            <person name="Nobu M.K."/>
            <person name="Narihiro T."/>
            <person name="Kuroda K."/>
            <person name="Mei R."/>
            <person name="Liu W.T."/>
        </authorList>
    </citation>
    <scope>NUCLEOTIDE SEQUENCE [LARGE SCALE GENOMIC DNA]</scope>
    <source>
        <strain evidence="1">ADurb1013_Bin02101</strain>
        <strain evidence="2">ADurb1213_Bin02801</strain>
    </source>
</reference>
<accession>A0A150JCB8</accession>
<accession>A0A150JLC8</accession>
<dbReference type="EMBL" id="LNJB01000006">
    <property type="protein sequence ID" value="KYC54892.1"/>
    <property type="molecule type" value="Genomic_DNA"/>
</dbReference>
<evidence type="ECO:0000313" key="1">
    <source>
        <dbReference type="EMBL" id="KYC54892.1"/>
    </source>
</evidence>